<accession>Q3XXV9</accession>
<gene>
    <name evidence="2" type="ORF">HMPREF0351_11419</name>
</gene>
<feature type="region of interest" description="Disordered" evidence="1">
    <location>
        <begin position="1"/>
        <end position="53"/>
    </location>
</feature>
<dbReference type="AlphaFoldDB" id="Q3XXV9"/>
<name>Q3XXV9_ENTFD</name>
<proteinExistence type="predicted"/>
<evidence type="ECO:0000313" key="2">
    <source>
        <dbReference type="EMBL" id="AFK59043.1"/>
    </source>
</evidence>
<feature type="compositionally biased region" description="Polar residues" evidence="1">
    <location>
        <begin position="23"/>
        <end position="34"/>
    </location>
</feature>
<feature type="compositionally biased region" description="Basic and acidic residues" evidence="1">
    <location>
        <begin position="44"/>
        <end position="53"/>
    </location>
</feature>
<evidence type="ECO:0000313" key="3">
    <source>
        <dbReference type="Proteomes" id="UP000005269"/>
    </source>
</evidence>
<dbReference type="KEGG" id="efu:HMPREF0351_11419"/>
<sequence length="53" mass="6355">MNEHDEAEWTKNEEQTEDHEETNTSLEEQTSNPLDDTEEIPMLEETKYTKKKK</sequence>
<dbReference type="EMBL" id="CP003583">
    <property type="protein sequence ID" value="AFK59043.1"/>
    <property type="molecule type" value="Genomic_DNA"/>
</dbReference>
<dbReference type="Proteomes" id="UP000005269">
    <property type="component" value="Chromosome"/>
</dbReference>
<evidence type="ECO:0000256" key="1">
    <source>
        <dbReference type="SAM" id="MobiDB-lite"/>
    </source>
</evidence>
<protein>
    <submittedName>
        <fullName evidence="2">Uncharacterized protein</fullName>
    </submittedName>
</protein>
<dbReference type="HOGENOM" id="CLU_3061261_0_0_9"/>
<feature type="compositionally biased region" description="Basic and acidic residues" evidence="1">
    <location>
        <begin position="1"/>
        <end position="14"/>
    </location>
</feature>
<keyword evidence="3" id="KW-1185">Reference proteome</keyword>
<organism evidence="2 3">
    <name type="scientific">Enterococcus faecium (strain ATCC BAA-472 / TX0016 / DO)</name>
    <dbReference type="NCBI Taxonomy" id="333849"/>
    <lineage>
        <taxon>Bacteria</taxon>
        <taxon>Bacillati</taxon>
        <taxon>Bacillota</taxon>
        <taxon>Bacilli</taxon>
        <taxon>Lactobacillales</taxon>
        <taxon>Enterococcaceae</taxon>
        <taxon>Enterococcus</taxon>
    </lineage>
</organism>
<reference evidence="2 3" key="1">
    <citation type="journal article" date="2012" name="BMC Microbiol.">
        <title>Complete genome sequence of Enterococcus faecium strain TX16 and comparative genomic analysis of Enterococcus faecium genomes.</title>
        <authorList>
            <person name="Qin X."/>
            <person name="Galloway-Pena J.R."/>
            <person name="Sillanpaa J."/>
            <person name="Hyeob Roh J."/>
            <person name="Nallapareddy S.R."/>
            <person name="Chowdhury S."/>
            <person name="Bourgogne A."/>
            <person name="Choudhury T."/>
            <person name="Munzy D.M."/>
            <person name="Buhay C.J."/>
            <person name="Ding Y."/>
            <person name="Dugan-Rocha S."/>
            <person name="Liu W."/>
            <person name="Kovar C."/>
            <person name="Sodergren E."/>
            <person name="Highlander S."/>
            <person name="Petrosino J.F."/>
            <person name="Worley K.C."/>
            <person name="Gibbs R.A."/>
            <person name="Weinstock G.M."/>
            <person name="Murray B.E."/>
        </authorList>
    </citation>
    <scope>NUCLEOTIDE SEQUENCE [LARGE SCALE GENOMIC DNA]</scope>
    <source>
        <strain evidence="3">ATCC BAA-472 / TX0016 / DO</strain>
    </source>
</reference>